<dbReference type="EMBL" id="RFFI01000201">
    <property type="protein sequence ID" value="RMI02879.1"/>
    <property type="molecule type" value="Genomic_DNA"/>
</dbReference>
<sequence>MATIGRANDKREAALLSVFGPAQVGDPLAPDREVPEADRERETTLRTEFVRVTGPDGRPYLVERPAQD</sequence>
<protein>
    <submittedName>
        <fullName evidence="2">Uncharacterized protein</fullName>
    </submittedName>
</protein>
<feature type="region of interest" description="Disordered" evidence="1">
    <location>
        <begin position="22"/>
        <end position="48"/>
    </location>
</feature>
<organism evidence="2 3">
    <name type="scientific">Cellulomonas triticagri</name>
    <dbReference type="NCBI Taxonomy" id="2483352"/>
    <lineage>
        <taxon>Bacteria</taxon>
        <taxon>Bacillati</taxon>
        <taxon>Actinomycetota</taxon>
        <taxon>Actinomycetes</taxon>
        <taxon>Micrococcales</taxon>
        <taxon>Cellulomonadaceae</taxon>
        <taxon>Cellulomonas</taxon>
    </lineage>
</organism>
<evidence type="ECO:0000313" key="3">
    <source>
        <dbReference type="Proteomes" id="UP000269289"/>
    </source>
</evidence>
<dbReference type="AlphaFoldDB" id="A0A3M2INZ7"/>
<comment type="caution">
    <text evidence="2">The sequence shown here is derived from an EMBL/GenBank/DDBJ whole genome shotgun (WGS) entry which is preliminary data.</text>
</comment>
<dbReference type="OrthoDB" id="4829007at2"/>
<gene>
    <name evidence="2" type="ORF">EBM89_19900</name>
</gene>
<feature type="compositionally biased region" description="Basic and acidic residues" evidence="1">
    <location>
        <begin position="29"/>
        <end position="48"/>
    </location>
</feature>
<dbReference type="Proteomes" id="UP000269289">
    <property type="component" value="Unassembled WGS sequence"/>
</dbReference>
<reference evidence="2 3" key="1">
    <citation type="submission" date="2018-10" db="EMBL/GenBank/DDBJ databases">
        <title>Isolation, diversity and antifungal activity of actinobacteria from wheat.</title>
        <authorList>
            <person name="Han C."/>
        </authorList>
    </citation>
    <scope>NUCLEOTIDE SEQUENCE [LARGE SCALE GENOMIC DNA]</scope>
    <source>
        <strain evidence="2 3">NEAU-YY56</strain>
    </source>
</reference>
<evidence type="ECO:0000313" key="2">
    <source>
        <dbReference type="EMBL" id="RMI02879.1"/>
    </source>
</evidence>
<proteinExistence type="predicted"/>
<name>A0A3M2INZ7_9CELL</name>
<dbReference type="RefSeq" id="WP_122151314.1">
    <property type="nucleotide sequence ID" value="NZ_RFFI01000201.1"/>
</dbReference>
<keyword evidence="3" id="KW-1185">Reference proteome</keyword>
<evidence type="ECO:0000256" key="1">
    <source>
        <dbReference type="SAM" id="MobiDB-lite"/>
    </source>
</evidence>
<accession>A0A3M2INZ7</accession>